<dbReference type="InterPro" id="IPR050990">
    <property type="entry name" value="UPF0237/GcvR_regulator"/>
</dbReference>
<name>A0ABV7D2M0_9PROT</name>
<dbReference type="PROSITE" id="PS50991">
    <property type="entry name" value="PYR_CT"/>
    <property type="match status" value="1"/>
</dbReference>
<dbReference type="RefSeq" id="WP_194211753.1">
    <property type="nucleotide sequence ID" value="NZ_CP061205.1"/>
</dbReference>
<dbReference type="SUPFAM" id="SSF55021">
    <property type="entry name" value="ACT-like"/>
    <property type="match status" value="2"/>
</dbReference>
<dbReference type="InterPro" id="IPR045865">
    <property type="entry name" value="ACT-like_dom_sf"/>
</dbReference>
<comment type="caution">
    <text evidence="3">The sequence shown here is derived from an EMBL/GenBank/DDBJ whole genome shotgun (WGS) entry which is preliminary data.</text>
</comment>
<dbReference type="Proteomes" id="UP001595444">
    <property type="component" value="Unassembled WGS sequence"/>
</dbReference>
<protein>
    <submittedName>
        <fullName evidence="3">Glycine cleavage system protein R</fullName>
    </submittedName>
</protein>
<dbReference type="Pfam" id="PF01842">
    <property type="entry name" value="ACT"/>
    <property type="match status" value="1"/>
</dbReference>
<dbReference type="EMBL" id="JBHRSL010000002">
    <property type="protein sequence ID" value="MFC3051268.1"/>
    <property type="molecule type" value="Genomic_DNA"/>
</dbReference>
<dbReference type="PROSITE" id="PS51671">
    <property type="entry name" value="ACT"/>
    <property type="match status" value="1"/>
</dbReference>
<evidence type="ECO:0000259" key="1">
    <source>
        <dbReference type="PROSITE" id="PS50991"/>
    </source>
</evidence>
<keyword evidence="4" id="KW-1185">Reference proteome</keyword>
<dbReference type="InterPro" id="IPR002912">
    <property type="entry name" value="ACT_dom"/>
</dbReference>
<feature type="domain" description="ACT" evidence="2">
    <location>
        <begin position="100"/>
        <end position="178"/>
    </location>
</feature>
<dbReference type="Pfam" id="PF13740">
    <property type="entry name" value="ACT_6"/>
    <property type="match status" value="1"/>
</dbReference>
<organism evidence="3 4">
    <name type="scientific">Kordiimonas pumila</name>
    <dbReference type="NCBI Taxonomy" id="2161677"/>
    <lineage>
        <taxon>Bacteria</taxon>
        <taxon>Pseudomonadati</taxon>
        <taxon>Pseudomonadota</taxon>
        <taxon>Alphaproteobacteria</taxon>
        <taxon>Kordiimonadales</taxon>
        <taxon>Kordiimonadaceae</taxon>
        <taxon>Kordiimonas</taxon>
    </lineage>
</organism>
<dbReference type="PANTHER" id="PTHR34875">
    <property type="entry name" value="UPF0237 PROTEIN MJ1558"/>
    <property type="match status" value="1"/>
</dbReference>
<accession>A0ABV7D2M0</accession>
<sequence length="178" mass="19191">MNQQMGDTFLISIIGRDKVGVVSAVSNYLFEAGANLADCAFAVLGEGFEFSCVAEFTAEMEQEELETGLNDLELLDGARITVSKFPFKLLRGDSGTITHVVEISGGDRPGLVARMSEVLVDYGANIVRMSSRRVTSVGGGFDYRTRFAINVAEPITGIEAALYNTAGSLRLECSFEKV</sequence>
<gene>
    <name evidence="3" type="ORF">ACFOKA_05050</name>
</gene>
<proteinExistence type="predicted"/>
<feature type="domain" description="Pyruvate carboxyltransferase" evidence="1">
    <location>
        <begin position="1"/>
        <end position="75"/>
    </location>
</feature>
<dbReference type="InterPro" id="IPR000891">
    <property type="entry name" value="PYR_CT"/>
</dbReference>
<dbReference type="CDD" id="cd02116">
    <property type="entry name" value="ACT"/>
    <property type="match status" value="1"/>
</dbReference>
<evidence type="ECO:0000313" key="3">
    <source>
        <dbReference type="EMBL" id="MFC3051268.1"/>
    </source>
</evidence>
<dbReference type="Gene3D" id="3.30.70.260">
    <property type="match status" value="2"/>
</dbReference>
<reference evidence="4" key="1">
    <citation type="journal article" date="2019" name="Int. J. Syst. Evol. Microbiol.">
        <title>The Global Catalogue of Microorganisms (GCM) 10K type strain sequencing project: providing services to taxonomists for standard genome sequencing and annotation.</title>
        <authorList>
            <consortium name="The Broad Institute Genomics Platform"/>
            <consortium name="The Broad Institute Genome Sequencing Center for Infectious Disease"/>
            <person name="Wu L."/>
            <person name="Ma J."/>
        </authorList>
    </citation>
    <scope>NUCLEOTIDE SEQUENCE [LARGE SCALE GENOMIC DNA]</scope>
    <source>
        <strain evidence="4">KCTC 62164</strain>
    </source>
</reference>
<dbReference type="PANTHER" id="PTHR34875:SF6">
    <property type="entry name" value="UPF0237 PROTEIN MJ1558"/>
    <property type="match status" value="1"/>
</dbReference>
<evidence type="ECO:0000259" key="2">
    <source>
        <dbReference type="PROSITE" id="PS51671"/>
    </source>
</evidence>
<evidence type="ECO:0000313" key="4">
    <source>
        <dbReference type="Proteomes" id="UP001595444"/>
    </source>
</evidence>